<name>A5E6D0_LODEL</name>
<dbReference type="FunCoup" id="A5E6D0">
    <property type="interactions" value="213"/>
</dbReference>
<dbReference type="SUPFAM" id="SSF140102">
    <property type="entry name" value="ISY1 domain-like"/>
    <property type="match status" value="1"/>
</dbReference>
<evidence type="ECO:0000256" key="6">
    <source>
        <dbReference type="ARBA" id="ARBA00023242"/>
    </source>
</evidence>
<proteinExistence type="inferred from homology"/>
<accession>A5E6D0</accession>
<keyword evidence="6" id="KW-0539">Nucleus</keyword>
<comment type="similarity">
    <text evidence="2">Belongs to the ISY1 family.</text>
</comment>
<dbReference type="GO" id="GO:0000350">
    <property type="term" value="P:generation of catalytic spliceosome for second transesterification step"/>
    <property type="evidence" value="ECO:0007669"/>
    <property type="project" value="InterPro"/>
</dbReference>
<protein>
    <recommendedName>
        <fullName evidence="3">Pre-mRNA-splicing factor ISY1</fullName>
    </recommendedName>
    <alternativeName>
        <fullName evidence="7">Pre-mRNA-splicing factor isy1</fullName>
    </alternativeName>
</protein>
<keyword evidence="4" id="KW-0747">Spliceosome</keyword>
<sequence>MSEQLETNPQLRPRNVQRVKSLPQAEKWRSIVLGEISSKLTEINDPSVNNLRIQELNDDLNKLVKDKRTWEYRIKELGGNDYLRSKDITSTGLCSEGIWYFGRAKLLVDKKNVDLNTTTNTTKVEQRLKGKPLKQELSIMTSRRKRLDDQYYGKMETKELLEYEQNRSKELAIARTKPHFSLLDLPTNEQVKKWLVDKKREQLMKRLGL</sequence>
<evidence type="ECO:0000313" key="9">
    <source>
        <dbReference type="Proteomes" id="UP000001996"/>
    </source>
</evidence>
<gene>
    <name evidence="8" type="ORF">LELG_05169</name>
</gene>
<dbReference type="EMBL" id="CH981531">
    <property type="protein sequence ID" value="EDK46988.1"/>
    <property type="molecule type" value="Genomic_DNA"/>
</dbReference>
<dbReference type="InParanoid" id="A5E6D0"/>
<keyword evidence="4" id="KW-0507">mRNA processing</keyword>
<evidence type="ECO:0000256" key="7">
    <source>
        <dbReference type="ARBA" id="ARBA00073166"/>
    </source>
</evidence>
<evidence type="ECO:0000256" key="2">
    <source>
        <dbReference type="ARBA" id="ARBA00007002"/>
    </source>
</evidence>
<evidence type="ECO:0000256" key="3">
    <source>
        <dbReference type="ARBA" id="ARBA00019194"/>
    </source>
</evidence>
<dbReference type="GO" id="GO:0005684">
    <property type="term" value="C:U2-type spliceosomal complex"/>
    <property type="evidence" value="ECO:0007669"/>
    <property type="project" value="UniProtKB-ARBA"/>
</dbReference>
<dbReference type="Gene3D" id="1.10.287.660">
    <property type="entry name" value="Helix hairpin bin"/>
    <property type="match status" value="1"/>
</dbReference>
<dbReference type="eggNOG" id="KOG3068">
    <property type="taxonomic scope" value="Eukaryota"/>
</dbReference>
<dbReference type="PANTHER" id="PTHR13021">
    <property type="entry name" value="PRE-MRNA-SPLICING FACTOR ISY1"/>
    <property type="match status" value="1"/>
</dbReference>
<evidence type="ECO:0000256" key="1">
    <source>
        <dbReference type="ARBA" id="ARBA00004123"/>
    </source>
</evidence>
<dbReference type="Proteomes" id="UP000001996">
    <property type="component" value="Unassembled WGS sequence"/>
</dbReference>
<dbReference type="KEGG" id="lel:PVL30_005302"/>
<dbReference type="FunFam" id="1.10.287.660:FF:000001">
    <property type="entry name" value="pre-mRNA-splicing factor ISY1 homolog"/>
    <property type="match status" value="1"/>
</dbReference>
<comment type="subcellular location">
    <subcellularLocation>
        <location evidence="1">Nucleus</location>
    </subcellularLocation>
</comment>
<dbReference type="GeneID" id="5230886"/>
<dbReference type="InterPro" id="IPR037200">
    <property type="entry name" value="Isy1_sf"/>
</dbReference>
<keyword evidence="9" id="KW-1185">Reference proteome</keyword>
<keyword evidence="5" id="KW-0508">mRNA splicing</keyword>
<reference evidence="8 9" key="1">
    <citation type="journal article" date="2009" name="Nature">
        <title>Evolution of pathogenicity and sexual reproduction in eight Candida genomes.</title>
        <authorList>
            <person name="Butler G."/>
            <person name="Rasmussen M.D."/>
            <person name="Lin M.F."/>
            <person name="Santos M.A."/>
            <person name="Sakthikumar S."/>
            <person name="Munro C.A."/>
            <person name="Rheinbay E."/>
            <person name="Grabherr M."/>
            <person name="Forche A."/>
            <person name="Reedy J.L."/>
            <person name="Agrafioti I."/>
            <person name="Arnaud M.B."/>
            <person name="Bates S."/>
            <person name="Brown A.J."/>
            <person name="Brunke S."/>
            <person name="Costanzo M.C."/>
            <person name="Fitzpatrick D.A."/>
            <person name="de Groot P.W."/>
            <person name="Harris D."/>
            <person name="Hoyer L.L."/>
            <person name="Hube B."/>
            <person name="Klis F.M."/>
            <person name="Kodira C."/>
            <person name="Lennard N."/>
            <person name="Logue M.E."/>
            <person name="Martin R."/>
            <person name="Neiman A.M."/>
            <person name="Nikolaou E."/>
            <person name="Quail M.A."/>
            <person name="Quinn J."/>
            <person name="Santos M.C."/>
            <person name="Schmitzberger F.F."/>
            <person name="Sherlock G."/>
            <person name="Shah P."/>
            <person name="Silverstein K.A."/>
            <person name="Skrzypek M.S."/>
            <person name="Soll D."/>
            <person name="Staggs R."/>
            <person name="Stansfield I."/>
            <person name="Stumpf M.P."/>
            <person name="Sudbery P.E."/>
            <person name="Srikantha T."/>
            <person name="Zeng Q."/>
            <person name="Berman J."/>
            <person name="Berriman M."/>
            <person name="Heitman J."/>
            <person name="Gow N.A."/>
            <person name="Lorenz M.C."/>
            <person name="Birren B.W."/>
            <person name="Kellis M."/>
            <person name="Cuomo C.A."/>
        </authorList>
    </citation>
    <scope>NUCLEOTIDE SEQUENCE [LARGE SCALE GENOMIC DNA]</scope>
    <source>
        <strain evidence="9">ATCC 11503 / BCRC 21390 / CBS 2605 / JCM 1781 / NBRC 1676 / NRRL YB-4239</strain>
    </source>
</reference>
<dbReference type="VEuPathDB" id="FungiDB:LELG_05169"/>
<evidence type="ECO:0000256" key="5">
    <source>
        <dbReference type="ARBA" id="ARBA00023187"/>
    </source>
</evidence>
<dbReference type="HOGENOM" id="CLU_043453_2_1_1"/>
<dbReference type="OrthoDB" id="1739576at2759"/>
<dbReference type="OMA" id="WEHHIKS"/>
<evidence type="ECO:0000313" key="8">
    <source>
        <dbReference type="EMBL" id="EDK46988.1"/>
    </source>
</evidence>
<evidence type="ECO:0000256" key="4">
    <source>
        <dbReference type="ARBA" id="ARBA00022728"/>
    </source>
</evidence>
<dbReference type="InterPro" id="IPR009360">
    <property type="entry name" value="Isy1"/>
</dbReference>
<dbReference type="GO" id="GO:0071014">
    <property type="term" value="C:post-mRNA release spliceosomal complex"/>
    <property type="evidence" value="ECO:0007669"/>
    <property type="project" value="UniProtKB-ARBA"/>
</dbReference>
<dbReference type="InterPro" id="IPR029012">
    <property type="entry name" value="Helix_hairpin_bin_sf"/>
</dbReference>
<organism evidence="8 9">
    <name type="scientific">Lodderomyces elongisporus (strain ATCC 11503 / CBS 2605 / JCM 1781 / NBRC 1676 / NRRL YB-4239)</name>
    <name type="common">Yeast</name>
    <name type="synonym">Saccharomyces elongisporus</name>
    <dbReference type="NCBI Taxonomy" id="379508"/>
    <lineage>
        <taxon>Eukaryota</taxon>
        <taxon>Fungi</taxon>
        <taxon>Dikarya</taxon>
        <taxon>Ascomycota</taxon>
        <taxon>Saccharomycotina</taxon>
        <taxon>Pichiomycetes</taxon>
        <taxon>Debaryomycetaceae</taxon>
        <taxon>Candida/Lodderomyces clade</taxon>
        <taxon>Lodderomyces</taxon>
    </lineage>
</organism>
<dbReference type="STRING" id="379508.A5E6D0"/>
<dbReference type="Pfam" id="PF06246">
    <property type="entry name" value="Isy1"/>
    <property type="match status" value="1"/>
</dbReference>
<dbReference type="AlphaFoldDB" id="A5E6D0"/>
<dbReference type="GO" id="GO:0000974">
    <property type="term" value="C:Prp19 complex"/>
    <property type="evidence" value="ECO:0007669"/>
    <property type="project" value="UniProtKB-ARBA"/>
</dbReference>